<reference evidence="2 3" key="1">
    <citation type="submission" date="2019-12" db="EMBL/GenBank/DDBJ databases">
        <title>A genome sequence resource for the geographically widespread anthracnose pathogen Colletotrichum asianum.</title>
        <authorList>
            <person name="Meng Y."/>
        </authorList>
    </citation>
    <scope>NUCLEOTIDE SEQUENCE [LARGE SCALE GENOMIC DNA]</scope>
    <source>
        <strain evidence="2 3">ICMP 18580</strain>
    </source>
</reference>
<comment type="caution">
    <text evidence="2">The sequence shown here is derived from an EMBL/GenBank/DDBJ whole genome shotgun (WGS) entry which is preliminary data.</text>
</comment>
<dbReference type="AlphaFoldDB" id="A0A8H3ZWY7"/>
<dbReference type="EMBL" id="WOWK01000023">
    <property type="protein sequence ID" value="KAF0327490.1"/>
    <property type="molecule type" value="Genomic_DNA"/>
</dbReference>
<proteinExistence type="predicted"/>
<gene>
    <name evidence="2" type="ORF">GQ607_005351</name>
</gene>
<feature type="chain" id="PRO_5034962805" evidence="1">
    <location>
        <begin position="21"/>
        <end position="93"/>
    </location>
</feature>
<keyword evidence="1" id="KW-0732">Signal</keyword>
<feature type="signal peptide" evidence="1">
    <location>
        <begin position="1"/>
        <end position="20"/>
    </location>
</feature>
<evidence type="ECO:0000256" key="1">
    <source>
        <dbReference type="SAM" id="SignalP"/>
    </source>
</evidence>
<dbReference type="Proteomes" id="UP000434172">
    <property type="component" value="Unassembled WGS sequence"/>
</dbReference>
<sequence>MVSAAKILYSITLLAATVVAQRERRCFCSKQDLSEGAPPMEERVDVGWTTQACVDQGFMRGNACIIVADETRENDFQNDCLEISGLQTTGCLD</sequence>
<dbReference type="OrthoDB" id="4793072at2759"/>
<organism evidence="2 3">
    <name type="scientific">Colletotrichum asianum</name>
    <dbReference type="NCBI Taxonomy" id="702518"/>
    <lineage>
        <taxon>Eukaryota</taxon>
        <taxon>Fungi</taxon>
        <taxon>Dikarya</taxon>
        <taxon>Ascomycota</taxon>
        <taxon>Pezizomycotina</taxon>
        <taxon>Sordariomycetes</taxon>
        <taxon>Hypocreomycetidae</taxon>
        <taxon>Glomerellales</taxon>
        <taxon>Glomerellaceae</taxon>
        <taxon>Colletotrichum</taxon>
        <taxon>Colletotrichum gloeosporioides species complex</taxon>
    </lineage>
</organism>
<keyword evidence="3" id="KW-1185">Reference proteome</keyword>
<evidence type="ECO:0000313" key="3">
    <source>
        <dbReference type="Proteomes" id="UP000434172"/>
    </source>
</evidence>
<name>A0A8H3ZWY7_9PEZI</name>
<evidence type="ECO:0000313" key="2">
    <source>
        <dbReference type="EMBL" id="KAF0327490.1"/>
    </source>
</evidence>
<protein>
    <submittedName>
        <fullName evidence="2">Uncharacterized protein</fullName>
    </submittedName>
</protein>
<accession>A0A8H3ZWY7</accession>